<feature type="region of interest" description="Disordered" evidence="1">
    <location>
        <begin position="320"/>
        <end position="351"/>
    </location>
</feature>
<comment type="caution">
    <text evidence="2">The sequence shown here is derived from an EMBL/GenBank/DDBJ whole genome shotgun (WGS) entry which is preliminary data.</text>
</comment>
<evidence type="ECO:0000313" key="2">
    <source>
        <dbReference type="EMBL" id="KAF0848264.1"/>
    </source>
</evidence>
<accession>A0ABQ6YR41</accession>
<protein>
    <recommendedName>
        <fullName evidence="4">PPE family protein</fullName>
    </recommendedName>
</protein>
<name>A0ABQ6YR41_9NOCA</name>
<organism evidence="2 3">
    <name type="scientific">Nocardia caishijiensis</name>
    <dbReference type="NCBI Taxonomy" id="184756"/>
    <lineage>
        <taxon>Bacteria</taxon>
        <taxon>Bacillati</taxon>
        <taxon>Actinomycetota</taxon>
        <taxon>Actinomycetes</taxon>
        <taxon>Mycobacteriales</taxon>
        <taxon>Nocardiaceae</taxon>
        <taxon>Nocardia</taxon>
    </lineage>
</organism>
<evidence type="ECO:0000313" key="3">
    <source>
        <dbReference type="Proteomes" id="UP000798951"/>
    </source>
</evidence>
<dbReference type="Proteomes" id="UP000798951">
    <property type="component" value="Unassembled WGS sequence"/>
</dbReference>
<evidence type="ECO:0000256" key="1">
    <source>
        <dbReference type="SAM" id="MobiDB-lite"/>
    </source>
</evidence>
<dbReference type="RefSeq" id="WP_157101955.1">
    <property type="nucleotide sequence ID" value="NZ_VMSD01000002.1"/>
</dbReference>
<gene>
    <name evidence="2" type="ORF">FNL39_102412</name>
</gene>
<dbReference type="EMBL" id="VMSD01000002">
    <property type="protein sequence ID" value="KAF0848264.1"/>
    <property type="molecule type" value="Genomic_DNA"/>
</dbReference>
<reference evidence="2 3" key="1">
    <citation type="submission" date="2019-07" db="EMBL/GenBank/DDBJ databases">
        <title>Genomic Encyclopedia of Type Strains, Phase IV (KMG-IV): sequencing the most valuable type-strain genomes for metagenomic binning, comparative biology and taxonomic classification.</title>
        <authorList>
            <person name="Goeker M."/>
        </authorList>
    </citation>
    <scope>NUCLEOTIDE SEQUENCE [LARGE SCALE GENOMIC DNA]</scope>
    <source>
        <strain evidence="2 3">DSM 44831</strain>
    </source>
</reference>
<evidence type="ECO:0008006" key="4">
    <source>
        <dbReference type="Google" id="ProtNLM"/>
    </source>
</evidence>
<keyword evidence="3" id="KW-1185">Reference proteome</keyword>
<proteinExistence type="predicted"/>
<sequence length="418" mass="40404">MNTVATEPSAMELLRASAIGPALDLPVSSALANMGVPALPQLPALPALPDLPALPLIDMSALVQPLTDLAAGFGTGQIGTGTAFDPTEALSNAGTIVQAALEVGVSALQTLMQEWEGEGADAASSKAQAVQQDSTEVAAQSAEQKSVVTQAAASVAKGLAQLTAITARFIATATAAAPLVATPGGQAALLGLAAEAGAEALAVVAQTRAELTAHTASMNAAGTKVDVTSAPSGMDSSDLLSQLSSLITPLFSLATTVSEQLTSALTGETTTDTTTVEEPVLEQDSSVSAGAGGMGAGGGAVGGIGGLGAVAPALGAWNGGRSSTSGTTTTGAATEAATASASSGGRGAVTSGPGMMPLAGMANAARAGDASSGLDLRTNLVTGEHGDEVIGDIADTAQPVVGAAAQRAPRSTQVDLSV</sequence>